<dbReference type="Proteomes" id="UP000177996">
    <property type="component" value="Unassembled WGS sequence"/>
</dbReference>
<reference evidence="1 2" key="1">
    <citation type="journal article" date="2016" name="Nat. Commun.">
        <title>Thousands of microbial genomes shed light on interconnected biogeochemical processes in an aquifer system.</title>
        <authorList>
            <person name="Anantharaman K."/>
            <person name="Brown C.T."/>
            <person name="Hug L.A."/>
            <person name="Sharon I."/>
            <person name="Castelle C.J."/>
            <person name="Probst A.J."/>
            <person name="Thomas B.C."/>
            <person name="Singh A."/>
            <person name="Wilkins M.J."/>
            <person name="Karaoz U."/>
            <person name="Brodie E.L."/>
            <person name="Williams K.H."/>
            <person name="Hubbard S.S."/>
            <person name="Banfield J.F."/>
        </authorList>
    </citation>
    <scope>NUCLEOTIDE SEQUENCE [LARGE SCALE GENOMIC DNA]</scope>
</reference>
<sequence>MVSGAAFLAGLSLARDTEAALEQILSGREFLDESLEEGISRLRRDVYERDNERFFVYVKKGQITGWLNIEDTMSLDMGKSIDLLPILEDAGIEEMHFLHTHPVAILEADKLLPPDVIREMRKTKKSSFPLIPSSQDIATLAKQKRFLAERDLPQRLTHSVLDPAGLWKYDVDLAHQAMKDISISRKPMKDGERVSDEELLVMSPEESAQFRLGLELVHQQGRFYEDGIGVTEKRLEELLRWAKAQWGVSLEFSPHTRQ</sequence>
<protein>
    <submittedName>
        <fullName evidence="1">Uncharacterized protein</fullName>
    </submittedName>
</protein>
<gene>
    <name evidence="1" type="ORF">A3D65_04945</name>
</gene>
<dbReference type="AlphaFoldDB" id="A0A1G2D4R3"/>
<accession>A0A1G2D4R3</accession>
<dbReference type="STRING" id="1798661.A3D65_04945"/>
<dbReference type="EMBL" id="MHLL01000032">
    <property type="protein sequence ID" value="OGZ08573.1"/>
    <property type="molecule type" value="Genomic_DNA"/>
</dbReference>
<comment type="caution">
    <text evidence="1">The sequence shown here is derived from an EMBL/GenBank/DDBJ whole genome shotgun (WGS) entry which is preliminary data.</text>
</comment>
<evidence type="ECO:0000313" key="1">
    <source>
        <dbReference type="EMBL" id="OGZ08573.1"/>
    </source>
</evidence>
<proteinExistence type="predicted"/>
<organism evidence="1 2">
    <name type="scientific">Candidatus Lloydbacteria bacterium RIFCSPHIGHO2_02_FULL_50_13</name>
    <dbReference type="NCBI Taxonomy" id="1798661"/>
    <lineage>
        <taxon>Bacteria</taxon>
        <taxon>Candidatus Lloydiibacteriota</taxon>
    </lineage>
</organism>
<evidence type="ECO:0000313" key="2">
    <source>
        <dbReference type="Proteomes" id="UP000177996"/>
    </source>
</evidence>
<name>A0A1G2D4R3_9BACT</name>